<protein>
    <submittedName>
        <fullName evidence="2">Uncharacterized protein</fullName>
    </submittedName>
</protein>
<proteinExistence type="predicted"/>
<dbReference type="AlphaFoldDB" id="A0AAW0BRZ8"/>
<name>A0AAW0BRZ8_9AGAR</name>
<evidence type="ECO:0000313" key="3">
    <source>
        <dbReference type="Proteomes" id="UP001383192"/>
    </source>
</evidence>
<organism evidence="2 3">
    <name type="scientific">Paramarasmius palmivorus</name>
    <dbReference type="NCBI Taxonomy" id="297713"/>
    <lineage>
        <taxon>Eukaryota</taxon>
        <taxon>Fungi</taxon>
        <taxon>Dikarya</taxon>
        <taxon>Basidiomycota</taxon>
        <taxon>Agaricomycotina</taxon>
        <taxon>Agaricomycetes</taxon>
        <taxon>Agaricomycetidae</taxon>
        <taxon>Agaricales</taxon>
        <taxon>Marasmiineae</taxon>
        <taxon>Marasmiaceae</taxon>
        <taxon>Paramarasmius</taxon>
    </lineage>
</organism>
<dbReference type="Proteomes" id="UP001383192">
    <property type="component" value="Unassembled WGS sequence"/>
</dbReference>
<keyword evidence="1" id="KW-1133">Transmembrane helix</keyword>
<keyword evidence="1" id="KW-0812">Transmembrane</keyword>
<evidence type="ECO:0000256" key="1">
    <source>
        <dbReference type="SAM" id="Phobius"/>
    </source>
</evidence>
<keyword evidence="3" id="KW-1185">Reference proteome</keyword>
<comment type="caution">
    <text evidence="2">The sequence shown here is derived from an EMBL/GenBank/DDBJ whole genome shotgun (WGS) entry which is preliminary data.</text>
</comment>
<dbReference type="EMBL" id="JAYKXP010000086">
    <property type="protein sequence ID" value="KAK7028949.1"/>
    <property type="molecule type" value="Genomic_DNA"/>
</dbReference>
<sequence length="141" mass="15557">MFAASNLYLYIVVALFCISAILIIFRIRTCNNPATRARIARGDGIVFAQGIPQLVRPTWNESYIALPIAKRWEVKGMSVPLSLVNQAEINQKGSQDAPRLPKPGDALQLAVFVAMPFRSPGKEDCHEIPVDLGVVALRLQE</sequence>
<keyword evidence="1" id="KW-0472">Membrane</keyword>
<gene>
    <name evidence="2" type="ORF">VNI00_014789</name>
</gene>
<accession>A0AAW0BRZ8</accession>
<feature type="transmembrane region" description="Helical" evidence="1">
    <location>
        <begin position="7"/>
        <end position="27"/>
    </location>
</feature>
<reference evidence="2 3" key="1">
    <citation type="submission" date="2024-01" db="EMBL/GenBank/DDBJ databases">
        <title>A draft genome for a cacao thread blight-causing isolate of Paramarasmius palmivorus.</title>
        <authorList>
            <person name="Baruah I.K."/>
            <person name="Bukari Y."/>
            <person name="Amoako-Attah I."/>
            <person name="Meinhardt L.W."/>
            <person name="Bailey B.A."/>
            <person name="Cohen S.P."/>
        </authorList>
    </citation>
    <scope>NUCLEOTIDE SEQUENCE [LARGE SCALE GENOMIC DNA]</scope>
    <source>
        <strain evidence="2 3">GH-12</strain>
    </source>
</reference>
<evidence type="ECO:0000313" key="2">
    <source>
        <dbReference type="EMBL" id="KAK7028949.1"/>
    </source>
</evidence>